<evidence type="ECO:0000256" key="3">
    <source>
        <dbReference type="ARBA" id="ARBA00093467"/>
    </source>
</evidence>
<evidence type="ECO:0000256" key="2">
    <source>
        <dbReference type="ARBA" id="ARBA00022840"/>
    </source>
</evidence>
<gene>
    <name evidence="7" type="primary">lhr</name>
</gene>
<dbReference type="InterPro" id="IPR052511">
    <property type="entry name" value="ATP-dep_Helicase"/>
</dbReference>
<evidence type="ECO:0000259" key="5">
    <source>
        <dbReference type="PROSITE" id="PS51192"/>
    </source>
</evidence>
<dbReference type="AlphaFoldDB" id="A0A075FTE9"/>
<dbReference type="GO" id="GO:0003677">
    <property type="term" value="F:DNA binding"/>
    <property type="evidence" value="ECO:0007669"/>
    <property type="project" value="TreeGrafter"/>
</dbReference>
<dbReference type="InterPro" id="IPR001650">
    <property type="entry name" value="Helicase_C-like"/>
</dbReference>
<dbReference type="PROSITE" id="PS51192">
    <property type="entry name" value="HELICASE_ATP_BIND_1"/>
    <property type="match status" value="1"/>
</dbReference>
<dbReference type="EMBL" id="KF900425">
    <property type="protein sequence ID" value="AIE94584.1"/>
    <property type="molecule type" value="Genomic_DNA"/>
</dbReference>
<feature type="compositionally biased region" description="Basic and acidic residues" evidence="4">
    <location>
        <begin position="104"/>
        <end position="115"/>
    </location>
</feature>
<dbReference type="Gene3D" id="3.40.50.300">
    <property type="entry name" value="P-loop containing nucleotide triphosphate hydrolases"/>
    <property type="match status" value="2"/>
</dbReference>
<dbReference type="InterPro" id="IPR027417">
    <property type="entry name" value="P-loop_NTPase"/>
</dbReference>
<dbReference type="PROSITE" id="PS51194">
    <property type="entry name" value="HELICASE_CTER"/>
    <property type="match status" value="1"/>
</dbReference>
<dbReference type="PANTHER" id="PTHR47962:SF5">
    <property type="entry name" value="ATP-DEPENDENT HELICASE LHR-RELATED"/>
    <property type="match status" value="1"/>
</dbReference>
<sequence>MASTPLDRLHPKVRELVEELGWTLTPIQNESMAEIVDGEHRLLLAPTGSGKTEAAVLPLASRALEEGWGGLSILYVTPLRALNRDIDRRLAKMLEPLGLSVGLRHGDTSQKERTRQSRNPPNLLVTTPETTQIMLLGSRLRQHLAGLKAIVLDEVHDLAASERGSQLLIGIERIEDYCSDPIQRIGLSATVGNPNEVAKWMSDSTEPVIGPAPRTTRLLVHREPASAEDELLSVEWSVSPSSIAAFRRLAASLMEDSPSLVFVNSRSTAETVAQRLATLVPEIEVGVHHGSLAAETRFDMENALRAGELHGLICTSSLELGIDIGSIRRVHQLQSPRAVDRMLQRVGRAEHHLGGTGRGEILAWEVDGIAEGAVIARRAMVGEIEGVGWRTDPGVVAANQLLQMSMERGVVPLEKATEIIQGCSIFHEWSHESTLALLRVLDDRWLVRLVDEPSKSDVTTWSAKLWEELASRSQGDAPMERPRWDEDHSETDKEKWRRQFLPALPDSLKSGWFSPAGRLGKTRTDHISMIPDEMSYRVRDVVTRKVLGSVDEAFVLSLGNGGEDSIGRARRFVMAGRTWEIIDADPEQEELVVAPVKETGEAPVWAGELPPVPQEVAQEVGRLRRSAAIAIGILPPEDGYLAFDAYPLSEDAGHTLISTVAEHVDATGYLPDDRCITVEDRNGTVVLNTCSGSKVNETLAHLIQAMGSMREGKMGRALIDPYRIAFQVPGMTPQNVIEWLKETPPIALPSILKMTIPHGRAIRWRVVQVARRMGVLKKGVDPRKVNLDGLMQRYRGTPVIEESFDKLFHERMDIDATMDLLRQVQEEDIRVVHTVPGPLGMSPKSERDLLLPSWSDKDLRERLELRLLNERAVLICLNCKSRSRRRVDRFEARIEPCSSCSGTMQACAPERMEAMLAEWVDSGDPKVRGKMEKNAELVRTHGFDAVLCLMGRGIAEETATRVLRGHIAGERVRLLRAIHNAELQYARTRQYWS</sequence>
<dbReference type="GO" id="GO:0140097">
    <property type="term" value="F:catalytic activity, acting on DNA"/>
    <property type="evidence" value="ECO:0007669"/>
    <property type="project" value="UniProtKB-ARBA"/>
</dbReference>
<proteinExistence type="inferred from homology"/>
<dbReference type="GO" id="GO:0005524">
    <property type="term" value="F:ATP binding"/>
    <property type="evidence" value="ECO:0007669"/>
    <property type="project" value="UniProtKB-KW"/>
</dbReference>
<dbReference type="PANTHER" id="PTHR47962">
    <property type="entry name" value="ATP-DEPENDENT HELICASE LHR-RELATED-RELATED"/>
    <property type="match status" value="1"/>
</dbReference>
<keyword evidence="2" id="KW-0067">ATP-binding</keyword>
<dbReference type="GO" id="GO:0016887">
    <property type="term" value="F:ATP hydrolysis activity"/>
    <property type="evidence" value="ECO:0007669"/>
    <property type="project" value="TreeGrafter"/>
</dbReference>
<dbReference type="SMART" id="SM00490">
    <property type="entry name" value="HELICc"/>
    <property type="match status" value="1"/>
</dbReference>
<feature type="domain" description="Helicase C-terminal" evidence="6">
    <location>
        <begin position="245"/>
        <end position="402"/>
    </location>
</feature>
<dbReference type="InterPro" id="IPR013701">
    <property type="entry name" value="Lhr-like_DEAD/DEAH_assoc"/>
</dbReference>
<dbReference type="InterPro" id="IPR014001">
    <property type="entry name" value="Helicase_ATP-bd"/>
</dbReference>
<feature type="domain" description="Helicase ATP-binding" evidence="5">
    <location>
        <begin position="32"/>
        <end position="209"/>
    </location>
</feature>
<dbReference type="InterPro" id="IPR017170">
    <property type="entry name" value="Lhr-like"/>
</dbReference>
<dbReference type="Pfam" id="PF00270">
    <property type="entry name" value="DEAD"/>
    <property type="match status" value="1"/>
</dbReference>
<dbReference type="PIRSF" id="PIRSF037307">
    <property type="entry name" value="Lhr-like_helic_prd"/>
    <property type="match status" value="1"/>
</dbReference>
<reference evidence="7" key="1">
    <citation type="journal article" date="2014" name="Genome Biol. Evol.">
        <title>Pangenome evidence for extensive interdomain horizontal transfer affecting lineage core and shell genes in uncultured planktonic thaumarchaeota and euryarchaeota.</title>
        <authorList>
            <person name="Deschamps P."/>
            <person name="Zivanovic Y."/>
            <person name="Moreira D."/>
            <person name="Rodriguez-Valera F."/>
            <person name="Lopez-Garcia P."/>
        </authorList>
    </citation>
    <scope>NUCLEOTIDE SEQUENCE</scope>
</reference>
<feature type="compositionally biased region" description="Basic and acidic residues" evidence="4">
    <location>
        <begin position="478"/>
        <end position="491"/>
    </location>
</feature>
<dbReference type="InterPro" id="IPR011545">
    <property type="entry name" value="DEAD/DEAH_box_helicase_dom"/>
</dbReference>
<accession>A0A075FTE9</accession>
<evidence type="ECO:0000313" key="7">
    <source>
        <dbReference type="EMBL" id="AIE94584.1"/>
    </source>
</evidence>
<keyword evidence="7" id="KW-0347">Helicase</keyword>
<feature type="region of interest" description="Disordered" evidence="4">
    <location>
        <begin position="102"/>
        <end position="124"/>
    </location>
</feature>
<name>A0A075FTE9_9EURY</name>
<dbReference type="Pfam" id="PF08494">
    <property type="entry name" value="DEAD_assoc"/>
    <property type="match status" value="1"/>
</dbReference>
<evidence type="ECO:0000256" key="4">
    <source>
        <dbReference type="SAM" id="MobiDB-lite"/>
    </source>
</evidence>
<keyword evidence="7" id="KW-0378">Hydrolase</keyword>
<protein>
    <submittedName>
        <fullName evidence="7">ATP dependent helicase, Lhr family (Lhr)</fullName>
    </submittedName>
</protein>
<dbReference type="SUPFAM" id="SSF52540">
    <property type="entry name" value="P-loop containing nucleoside triphosphate hydrolases"/>
    <property type="match status" value="1"/>
</dbReference>
<organism evidence="7">
    <name type="scientific">uncultured marine group II/III euryarchaeote AD1000_49_E03</name>
    <dbReference type="NCBI Taxonomy" id="1457778"/>
    <lineage>
        <taxon>Archaea</taxon>
        <taxon>Methanobacteriati</taxon>
        <taxon>Methanobacteriota</taxon>
        <taxon>environmental samples</taxon>
    </lineage>
</organism>
<keyword evidence="1" id="KW-0547">Nucleotide-binding</keyword>
<evidence type="ECO:0000259" key="6">
    <source>
        <dbReference type="PROSITE" id="PS51194"/>
    </source>
</evidence>
<dbReference type="GO" id="GO:0004386">
    <property type="term" value="F:helicase activity"/>
    <property type="evidence" value="ECO:0007669"/>
    <property type="project" value="UniProtKB-KW"/>
</dbReference>
<dbReference type="Pfam" id="PF00271">
    <property type="entry name" value="Helicase_C"/>
    <property type="match status" value="1"/>
</dbReference>
<dbReference type="SMART" id="SM00487">
    <property type="entry name" value="DEXDc"/>
    <property type="match status" value="1"/>
</dbReference>
<comment type="similarity">
    <text evidence="3">Belongs to the Lhr helicase family. Lhr-Core subfamily.</text>
</comment>
<feature type="region of interest" description="Disordered" evidence="4">
    <location>
        <begin position="472"/>
        <end position="491"/>
    </location>
</feature>
<evidence type="ECO:0000256" key="1">
    <source>
        <dbReference type="ARBA" id="ARBA00022741"/>
    </source>
</evidence>